<keyword evidence="2" id="KW-1185">Reference proteome</keyword>
<organism evidence="1 2">
    <name type="scientific">Reticulomyxa filosa</name>
    <dbReference type="NCBI Taxonomy" id="46433"/>
    <lineage>
        <taxon>Eukaryota</taxon>
        <taxon>Sar</taxon>
        <taxon>Rhizaria</taxon>
        <taxon>Retaria</taxon>
        <taxon>Foraminifera</taxon>
        <taxon>Monothalamids</taxon>
        <taxon>Reticulomyxidae</taxon>
        <taxon>Reticulomyxa</taxon>
    </lineage>
</organism>
<name>X6MRD5_RETFI</name>
<accession>X6MRD5</accession>
<reference evidence="1 2" key="1">
    <citation type="journal article" date="2013" name="Curr. Biol.">
        <title>The Genome of the Foraminiferan Reticulomyxa filosa.</title>
        <authorList>
            <person name="Glockner G."/>
            <person name="Hulsmann N."/>
            <person name="Schleicher M."/>
            <person name="Noegel A.A."/>
            <person name="Eichinger L."/>
            <person name="Gallinger C."/>
            <person name="Pawlowski J."/>
            <person name="Sierra R."/>
            <person name="Euteneuer U."/>
            <person name="Pillet L."/>
            <person name="Moustafa A."/>
            <person name="Platzer M."/>
            <person name="Groth M."/>
            <person name="Szafranski K."/>
            <person name="Schliwa M."/>
        </authorList>
    </citation>
    <scope>NUCLEOTIDE SEQUENCE [LARGE SCALE GENOMIC DNA]</scope>
</reference>
<evidence type="ECO:0000313" key="2">
    <source>
        <dbReference type="Proteomes" id="UP000023152"/>
    </source>
</evidence>
<dbReference type="Proteomes" id="UP000023152">
    <property type="component" value="Unassembled WGS sequence"/>
</dbReference>
<dbReference type="EMBL" id="ASPP01018091">
    <property type="protein sequence ID" value="ETO16573.1"/>
    <property type="molecule type" value="Genomic_DNA"/>
</dbReference>
<sequence>MLQNNRLECGEFIVAGHYLPIEIVLLFGVNDKYPNECWSLRFYLDIKENIVKNKILEKNKNELNSNTINRAISLKIMYATMKCSRNLKNNSKCRIGIETLSNDMKDDFITDFNFNFKNFKKRNCQIITMDFINQEIFEQIFGSDDIEILRPLHQIEIIANHSFDNNYKLSQNKKKEWIKSCHILQGIKFL</sequence>
<evidence type="ECO:0000313" key="1">
    <source>
        <dbReference type="EMBL" id="ETO16573.1"/>
    </source>
</evidence>
<proteinExistence type="predicted"/>
<protein>
    <submittedName>
        <fullName evidence="1">Uncharacterized protein</fullName>
    </submittedName>
</protein>
<gene>
    <name evidence="1" type="ORF">RFI_20768</name>
</gene>
<dbReference type="AlphaFoldDB" id="X6MRD5"/>
<comment type="caution">
    <text evidence="1">The sequence shown here is derived from an EMBL/GenBank/DDBJ whole genome shotgun (WGS) entry which is preliminary data.</text>
</comment>